<keyword evidence="1" id="KW-0812">Transmembrane</keyword>
<dbReference type="Proteomes" id="UP000593836">
    <property type="component" value="Chromosome"/>
</dbReference>
<gene>
    <name evidence="2" type="ORF">HUE87_08520</name>
</gene>
<evidence type="ECO:0000256" key="1">
    <source>
        <dbReference type="SAM" id="Phobius"/>
    </source>
</evidence>
<sequence>MLNINDLEARHTKYKLKSYVPHVTITISLIVILISAITIFNYNTNSNIDVKSANKEKYITNKPIQSKVVAASATKITNAISVDKTSIVEPVVIIKETTKDKVVIVEKEEKLTLSPSLKFMRKIQGETVQHYENKKISNNKKAVPKKPLNKKQINKNIEKPEVIRADLSIQNNSIKIKRQDTYSDINHVIQRFKTNNNPALSLFVAKKYYQLSEYEKAYNYALITNEINNNIEDSWIVFSKSLVKLKKKKMAVETLKKYLNHSSSSQAKILLDEILSGKFK</sequence>
<keyword evidence="1" id="KW-0472">Membrane</keyword>
<dbReference type="InterPro" id="IPR011990">
    <property type="entry name" value="TPR-like_helical_dom_sf"/>
</dbReference>
<feature type="transmembrane region" description="Helical" evidence="1">
    <location>
        <begin position="20"/>
        <end position="42"/>
    </location>
</feature>
<reference evidence="2 3" key="1">
    <citation type="submission" date="2020-05" db="EMBL/GenBank/DDBJ databases">
        <title>Sulfurimonas marisnigri, sp. nov., and Sulfurimonas baltica, sp. nov., manganese oxide reducing chemolithoautotrophs of the class Epsilonproteobacteria isolated from the pelagic redoxclines of the Black and Baltic Seas and emended description of the genus Sulfurimonas.</title>
        <authorList>
            <person name="Henkel J.V."/>
            <person name="Laudan C."/>
            <person name="Werner J."/>
            <person name="Neu T."/>
            <person name="Plewe S."/>
            <person name="Sproer C."/>
            <person name="Bunk B."/>
            <person name="Schulz-Vogt H.N."/>
        </authorList>
    </citation>
    <scope>NUCLEOTIDE SEQUENCE [LARGE SCALE GENOMIC DNA]</scope>
    <source>
        <strain evidence="2 3">SoZ1</strain>
    </source>
</reference>
<dbReference type="KEGG" id="smas:HUE87_08520"/>
<dbReference type="SUPFAM" id="SSF48452">
    <property type="entry name" value="TPR-like"/>
    <property type="match status" value="1"/>
</dbReference>
<keyword evidence="3" id="KW-1185">Reference proteome</keyword>
<proteinExistence type="predicted"/>
<organism evidence="2 3">
    <name type="scientific">Candidatus Sulfurimonas marisnigri</name>
    <dbReference type="NCBI Taxonomy" id="2740405"/>
    <lineage>
        <taxon>Bacteria</taxon>
        <taxon>Pseudomonadati</taxon>
        <taxon>Campylobacterota</taxon>
        <taxon>Epsilonproteobacteria</taxon>
        <taxon>Campylobacterales</taxon>
        <taxon>Sulfurimonadaceae</taxon>
        <taxon>Sulfurimonas</taxon>
    </lineage>
</organism>
<dbReference type="RefSeq" id="WP_194365806.1">
    <property type="nucleotide sequence ID" value="NZ_CP054493.1"/>
</dbReference>
<keyword evidence="1" id="KW-1133">Transmembrane helix</keyword>
<dbReference type="EMBL" id="CP054493">
    <property type="protein sequence ID" value="QOY53936.1"/>
    <property type="molecule type" value="Genomic_DNA"/>
</dbReference>
<name>A0A7S7RPS7_9BACT</name>
<protein>
    <recommendedName>
        <fullName evidence="4">Transformation system protein</fullName>
    </recommendedName>
</protein>
<dbReference type="AlphaFoldDB" id="A0A7S7RPS7"/>
<evidence type="ECO:0000313" key="3">
    <source>
        <dbReference type="Proteomes" id="UP000593836"/>
    </source>
</evidence>
<accession>A0A7S7RPS7</accession>
<evidence type="ECO:0000313" key="2">
    <source>
        <dbReference type="EMBL" id="QOY53936.1"/>
    </source>
</evidence>
<evidence type="ECO:0008006" key="4">
    <source>
        <dbReference type="Google" id="ProtNLM"/>
    </source>
</evidence>